<sequence>MVVGASDLRASVASFSIAVNGVSILSFECQEGFQVLQYREGRRAGVWATSAMVQTSRRQLPHYLQLLDAHYCFRLLREQSALSLLKVLWTCPWDGCRCYVMCSSAGRDLLACGSRGGERRPWVTLVSSVCSCCHINPLPNAPRGFWDGRAKSLTQLFHLVPYGAVTLTPAEALIEAGCSSPQSGPDV</sequence>
<dbReference type="InParanoid" id="A0A0H2SBV1"/>
<name>A0A0H2SBV1_9AGAM</name>
<accession>A0A0H2SBV1</accession>
<keyword evidence="2" id="KW-1185">Reference proteome</keyword>
<gene>
    <name evidence="1" type="ORF">SCHPADRAFT_315661</name>
</gene>
<proteinExistence type="predicted"/>
<dbReference type="AlphaFoldDB" id="A0A0H2SBV1"/>
<evidence type="ECO:0000313" key="1">
    <source>
        <dbReference type="EMBL" id="KLO14381.1"/>
    </source>
</evidence>
<organism evidence="1 2">
    <name type="scientific">Schizopora paradoxa</name>
    <dbReference type="NCBI Taxonomy" id="27342"/>
    <lineage>
        <taxon>Eukaryota</taxon>
        <taxon>Fungi</taxon>
        <taxon>Dikarya</taxon>
        <taxon>Basidiomycota</taxon>
        <taxon>Agaricomycotina</taxon>
        <taxon>Agaricomycetes</taxon>
        <taxon>Hymenochaetales</taxon>
        <taxon>Schizoporaceae</taxon>
        <taxon>Schizopora</taxon>
    </lineage>
</organism>
<evidence type="ECO:0000313" key="2">
    <source>
        <dbReference type="Proteomes" id="UP000053477"/>
    </source>
</evidence>
<dbReference type="EMBL" id="KQ085944">
    <property type="protein sequence ID" value="KLO14381.1"/>
    <property type="molecule type" value="Genomic_DNA"/>
</dbReference>
<protein>
    <submittedName>
        <fullName evidence="1">Uncharacterized protein</fullName>
    </submittedName>
</protein>
<reference evidence="1 2" key="1">
    <citation type="submission" date="2015-04" db="EMBL/GenBank/DDBJ databases">
        <title>Complete genome sequence of Schizopora paradoxa KUC8140, a cosmopolitan wood degrader in East Asia.</title>
        <authorList>
            <consortium name="DOE Joint Genome Institute"/>
            <person name="Min B."/>
            <person name="Park H."/>
            <person name="Jang Y."/>
            <person name="Kim J.-J."/>
            <person name="Kim K.H."/>
            <person name="Pangilinan J."/>
            <person name="Lipzen A."/>
            <person name="Riley R."/>
            <person name="Grigoriev I.V."/>
            <person name="Spatafora J.W."/>
            <person name="Choi I.-G."/>
        </authorList>
    </citation>
    <scope>NUCLEOTIDE SEQUENCE [LARGE SCALE GENOMIC DNA]</scope>
    <source>
        <strain evidence="1 2">KUC8140</strain>
    </source>
</reference>
<dbReference type="Proteomes" id="UP000053477">
    <property type="component" value="Unassembled WGS sequence"/>
</dbReference>